<sequence length="399" mass="42422">MKKALLGASVALCLSGTGFTSIPAMAADPIKIGVVTTLTTGAAVLGNEVADAATLAVENLGGEMSGRPVTLIIEDDGLNADGGRQKTEKLIRQDKVDFLTGYVWSHVLLASQKVARDSGTILISTNAGPSQMAGKGCHDKFFGMRGQGDLMSEALGEALTKNGVKKIYTMAPNYAAGKDVVAGMERTFGGEIVGRDFTKWGSDPQLDFSAELSKVAASDAEALFVFYPGRTATFLKQFDQSGLAKKIDLYSVYMLDQTVLPTLQGADLSVALGTTLVDYWYPQMDNAANAKFVETFKAKYDRLPSNYAAAAYDAINLIASAVAKTGGDLSDGDKTVAALEEMDFDSTRGDIGLGSNHFVLDNFYLMKVGKDADGNWGVQDPQLVMAQPEDPYIGECSMK</sequence>
<protein>
    <submittedName>
        <fullName evidence="6">ABC transporter substrate-binding protein</fullName>
    </submittedName>
</protein>
<dbReference type="EMBL" id="JABBNT010000002">
    <property type="protein sequence ID" value="NMM44655.1"/>
    <property type="molecule type" value="Genomic_DNA"/>
</dbReference>
<evidence type="ECO:0000259" key="5">
    <source>
        <dbReference type="Pfam" id="PF13458"/>
    </source>
</evidence>
<evidence type="ECO:0000256" key="3">
    <source>
        <dbReference type="ARBA" id="ARBA00022970"/>
    </source>
</evidence>
<dbReference type="AlphaFoldDB" id="A0A7Y0DZW0"/>
<dbReference type="SUPFAM" id="SSF53822">
    <property type="entry name" value="Periplasmic binding protein-like I"/>
    <property type="match status" value="1"/>
</dbReference>
<feature type="signal peptide" evidence="4">
    <location>
        <begin position="1"/>
        <end position="26"/>
    </location>
</feature>
<evidence type="ECO:0000256" key="4">
    <source>
        <dbReference type="SAM" id="SignalP"/>
    </source>
</evidence>
<dbReference type="Pfam" id="PF13458">
    <property type="entry name" value="Peripla_BP_6"/>
    <property type="match status" value="1"/>
</dbReference>
<dbReference type="RefSeq" id="WP_169624987.1">
    <property type="nucleotide sequence ID" value="NZ_JABBNT010000002.1"/>
</dbReference>
<dbReference type="Proteomes" id="UP000539372">
    <property type="component" value="Unassembled WGS sequence"/>
</dbReference>
<dbReference type="PANTHER" id="PTHR30483:SF6">
    <property type="entry name" value="PERIPLASMIC BINDING PROTEIN OF ABC TRANSPORTER FOR NATURAL AMINO ACIDS"/>
    <property type="match status" value="1"/>
</dbReference>
<keyword evidence="2 4" id="KW-0732">Signal</keyword>
<evidence type="ECO:0000256" key="2">
    <source>
        <dbReference type="ARBA" id="ARBA00022729"/>
    </source>
</evidence>
<evidence type="ECO:0000313" key="6">
    <source>
        <dbReference type="EMBL" id="NMM44655.1"/>
    </source>
</evidence>
<organism evidence="6 7">
    <name type="scientific">Pacificispira spongiicola</name>
    <dbReference type="NCBI Taxonomy" id="2729598"/>
    <lineage>
        <taxon>Bacteria</taxon>
        <taxon>Pseudomonadati</taxon>
        <taxon>Pseudomonadota</taxon>
        <taxon>Alphaproteobacteria</taxon>
        <taxon>Rhodospirillales</taxon>
        <taxon>Rhodospirillaceae</taxon>
        <taxon>Pacificispira</taxon>
    </lineage>
</organism>
<dbReference type="PANTHER" id="PTHR30483">
    <property type="entry name" value="LEUCINE-SPECIFIC-BINDING PROTEIN"/>
    <property type="match status" value="1"/>
</dbReference>
<dbReference type="Gene3D" id="3.40.50.2300">
    <property type="match status" value="2"/>
</dbReference>
<feature type="chain" id="PRO_5031149323" evidence="4">
    <location>
        <begin position="27"/>
        <end position="399"/>
    </location>
</feature>
<accession>A0A7Y0DZW0</accession>
<dbReference type="InterPro" id="IPR028081">
    <property type="entry name" value="Leu-bd"/>
</dbReference>
<proteinExistence type="inferred from homology"/>
<name>A0A7Y0DZW0_9PROT</name>
<keyword evidence="3" id="KW-0029">Amino-acid transport</keyword>
<dbReference type="GO" id="GO:0006865">
    <property type="term" value="P:amino acid transport"/>
    <property type="evidence" value="ECO:0007669"/>
    <property type="project" value="UniProtKB-KW"/>
</dbReference>
<evidence type="ECO:0000313" key="7">
    <source>
        <dbReference type="Proteomes" id="UP000539372"/>
    </source>
</evidence>
<feature type="domain" description="Leucine-binding protein" evidence="5">
    <location>
        <begin position="29"/>
        <end position="371"/>
    </location>
</feature>
<reference evidence="6 7" key="1">
    <citation type="submission" date="2020-04" db="EMBL/GenBank/DDBJ databases">
        <title>Rhodospirillaceae bacterium KN72 isolated from deep sea.</title>
        <authorList>
            <person name="Zhang D.-C."/>
        </authorList>
    </citation>
    <scope>NUCLEOTIDE SEQUENCE [LARGE SCALE GENOMIC DNA]</scope>
    <source>
        <strain evidence="6 7">KN72</strain>
    </source>
</reference>
<dbReference type="InterPro" id="IPR028082">
    <property type="entry name" value="Peripla_BP_I"/>
</dbReference>
<comment type="similarity">
    <text evidence="1">Belongs to the leucine-binding protein family.</text>
</comment>
<dbReference type="InterPro" id="IPR051010">
    <property type="entry name" value="BCAA_transport"/>
</dbReference>
<gene>
    <name evidence="6" type="ORF">HH303_09190</name>
</gene>
<keyword evidence="3" id="KW-0813">Transport</keyword>
<evidence type="ECO:0000256" key="1">
    <source>
        <dbReference type="ARBA" id="ARBA00010062"/>
    </source>
</evidence>
<keyword evidence="7" id="KW-1185">Reference proteome</keyword>
<comment type="caution">
    <text evidence="6">The sequence shown here is derived from an EMBL/GenBank/DDBJ whole genome shotgun (WGS) entry which is preliminary data.</text>
</comment>